<name>A0A1H5C9B7_9BRAD</name>
<organism evidence="2 3">
    <name type="scientific">Bradyrhizobium lablabi</name>
    <dbReference type="NCBI Taxonomy" id="722472"/>
    <lineage>
        <taxon>Bacteria</taxon>
        <taxon>Pseudomonadati</taxon>
        <taxon>Pseudomonadota</taxon>
        <taxon>Alphaproteobacteria</taxon>
        <taxon>Hyphomicrobiales</taxon>
        <taxon>Nitrobacteraceae</taxon>
        <taxon>Bradyrhizobium</taxon>
    </lineage>
</organism>
<reference evidence="2 3" key="1">
    <citation type="submission" date="2016-10" db="EMBL/GenBank/DDBJ databases">
        <authorList>
            <person name="de Groot N.N."/>
        </authorList>
    </citation>
    <scope>NUCLEOTIDE SEQUENCE [LARGE SCALE GENOMIC DNA]</scope>
    <source>
        <strain evidence="2 3">GAS522</strain>
    </source>
</reference>
<dbReference type="EMBL" id="FNTI01000001">
    <property type="protein sequence ID" value="SED63215.1"/>
    <property type="molecule type" value="Genomic_DNA"/>
</dbReference>
<dbReference type="AlphaFoldDB" id="A0A1H5C9B7"/>
<dbReference type="RefSeq" id="WP_074823905.1">
    <property type="nucleotide sequence ID" value="NZ_FNTI01000001.1"/>
</dbReference>
<dbReference type="InterPro" id="IPR003111">
    <property type="entry name" value="Lon_prtase_N"/>
</dbReference>
<proteinExistence type="predicted"/>
<dbReference type="Pfam" id="PF02190">
    <property type="entry name" value="LON_substr_bdg"/>
    <property type="match status" value="1"/>
</dbReference>
<dbReference type="GO" id="GO:0030163">
    <property type="term" value="P:protein catabolic process"/>
    <property type="evidence" value="ECO:0007669"/>
    <property type="project" value="InterPro"/>
</dbReference>
<dbReference type="GO" id="GO:0006508">
    <property type="term" value="P:proteolysis"/>
    <property type="evidence" value="ECO:0007669"/>
    <property type="project" value="UniProtKB-KW"/>
</dbReference>
<dbReference type="PROSITE" id="PS51787">
    <property type="entry name" value="LON_N"/>
    <property type="match status" value="1"/>
</dbReference>
<keyword evidence="2" id="KW-0645">Protease</keyword>
<dbReference type="GO" id="GO:0005524">
    <property type="term" value="F:ATP binding"/>
    <property type="evidence" value="ECO:0007669"/>
    <property type="project" value="InterPro"/>
</dbReference>
<dbReference type="Pfam" id="PF20066">
    <property type="entry name" value="Glyoxalase_8"/>
    <property type="match status" value="1"/>
</dbReference>
<dbReference type="Gene3D" id="1.20.58.1480">
    <property type="match status" value="1"/>
</dbReference>
<dbReference type="GO" id="GO:0004252">
    <property type="term" value="F:serine-type endopeptidase activity"/>
    <property type="evidence" value="ECO:0007669"/>
    <property type="project" value="InterPro"/>
</dbReference>
<sequence>MRDFRDAKAMAQTLREALKAKSVSLTHSESLELIARTFGFPDWNFLAARIQASQPAPAVLASAVPTATVVPVLAIRDLVFFPKMVAPVFVAREKTRRAIERALATDRRIIVVAQRRSTDDDPALDALYPVGVSAGIVSCVTIVDGTLKLMLSGLARMSVLRPVEENFLAAEVAPIEETRGQTVEAAALARAVLDAYQVYANVDYSNLPWTLPSRLLLPSIGDPGELADTVASLLSAGIDQRQQLLETGDVVTRLEKILELMKAGQQAA</sequence>
<dbReference type="Proteomes" id="UP000183208">
    <property type="component" value="Unassembled WGS sequence"/>
</dbReference>
<dbReference type="InterPro" id="IPR027065">
    <property type="entry name" value="Lon_Prtase"/>
</dbReference>
<evidence type="ECO:0000259" key="1">
    <source>
        <dbReference type="PROSITE" id="PS51787"/>
    </source>
</evidence>
<dbReference type="PANTHER" id="PTHR10046">
    <property type="entry name" value="ATP DEPENDENT LON PROTEASE FAMILY MEMBER"/>
    <property type="match status" value="1"/>
</dbReference>
<dbReference type="InterPro" id="IPR015947">
    <property type="entry name" value="PUA-like_sf"/>
</dbReference>
<dbReference type="GO" id="GO:0004176">
    <property type="term" value="F:ATP-dependent peptidase activity"/>
    <property type="evidence" value="ECO:0007669"/>
    <property type="project" value="InterPro"/>
</dbReference>
<feature type="domain" description="Lon N-terminal" evidence="1">
    <location>
        <begin position="70"/>
        <end position="265"/>
    </location>
</feature>
<dbReference type="InterPro" id="IPR045517">
    <property type="entry name" value="Glyoxalase_8"/>
</dbReference>
<gene>
    <name evidence="2" type="ORF">SAMN05444171_4650</name>
</gene>
<dbReference type="InterPro" id="IPR046336">
    <property type="entry name" value="Lon_prtase_N_sf"/>
</dbReference>
<keyword evidence="2" id="KW-0378">Hydrolase</keyword>
<protein>
    <submittedName>
        <fullName evidence="2">ATP-dependent Lon protease</fullName>
    </submittedName>
</protein>
<dbReference type="OrthoDB" id="9803104at2"/>
<evidence type="ECO:0000313" key="3">
    <source>
        <dbReference type="Proteomes" id="UP000183208"/>
    </source>
</evidence>
<dbReference type="Gene3D" id="2.30.130.40">
    <property type="entry name" value="LON domain-like"/>
    <property type="match status" value="1"/>
</dbReference>
<evidence type="ECO:0000313" key="2">
    <source>
        <dbReference type="EMBL" id="SED63215.1"/>
    </source>
</evidence>
<accession>A0A1H5C9B7</accession>
<dbReference type="SMART" id="SM00464">
    <property type="entry name" value="LON"/>
    <property type="match status" value="1"/>
</dbReference>
<dbReference type="SUPFAM" id="SSF88697">
    <property type="entry name" value="PUA domain-like"/>
    <property type="match status" value="1"/>
</dbReference>